<protein>
    <submittedName>
        <fullName evidence="1">Uncharacterized protein</fullName>
    </submittedName>
</protein>
<comment type="caution">
    <text evidence="1">The sequence shown here is derived from an EMBL/GenBank/DDBJ whole genome shotgun (WGS) entry which is preliminary data.</text>
</comment>
<sequence>METHMTACATTVLALYDAVNSVLRQSKSYNFRPIMASFGTTDLSKASEWFAYCQSSGSTATAGHTHNSSVCYSEVRLCK</sequence>
<proteinExistence type="predicted"/>
<evidence type="ECO:0000313" key="1">
    <source>
        <dbReference type="EMBL" id="PNY07233.1"/>
    </source>
</evidence>
<dbReference type="EMBL" id="ASHM01001762">
    <property type="protein sequence ID" value="PNY07233.1"/>
    <property type="molecule type" value="Genomic_DNA"/>
</dbReference>
<organism evidence="1 3">
    <name type="scientific">Trifolium pratense</name>
    <name type="common">Red clover</name>
    <dbReference type="NCBI Taxonomy" id="57577"/>
    <lineage>
        <taxon>Eukaryota</taxon>
        <taxon>Viridiplantae</taxon>
        <taxon>Streptophyta</taxon>
        <taxon>Embryophyta</taxon>
        <taxon>Tracheophyta</taxon>
        <taxon>Spermatophyta</taxon>
        <taxon>Magnoliopsida</taxon>
        <taxon>eudicotyledons</taxon>
        <taxon>Gunneridae</taxon>
        <taxon>Pentapetalae</taxon>
        <taxon>rosids</taxon>
        <taxon>fabids</taxon>
        <taxon>Fabales</taxon>
        <taxon>Fabaceae</taxon>
        <taxon>Papilionoideae</taxon>
        <taxon>50 kb inversion clade</taxon>
        <taxon>NPAAA clade</taxon>
        <taxon>Hologalegina</taxon>
        <taxon>IRL clade</taxon>
        <taxon>Trifolieae</taxon>
        <taxon>Trifolium</taxon>
    </lineage>
</organism>
<evidence type="ECO:0000313" key="3">
    <source>
        <dbReference type="Proteomes" id="UP000236291"/>
    </source>
</evidence>
<accession>A0A2K3NW41</accession>
<evidence type="ECO:0000313" key="2">
    <source>
        <dbReference type="EMBL" id="PNY10208.1"/>
    </source>
</evidence>
<reference evidence="1 3" key="1">
    <citation type="journal article" date="2014" name="Am. J. Bot.">
        <title>Genome assembly and annotation for red clover (Trifolium pratense; Fabaceae).</title>
        <authorList>
            <person name="Istvanek J."/>
            <person name="Jaros M."/>
            <person name="Krenek A."/>
            <person name="Repkova J."/>
        </authorList>
    </citation>
    <scope>NUCLEOTIDE SEQUENCE [LARGE SCALE GENOMIC DNA]</scope>
    <source>
        <strain evidence="3">cv. Tatra</strain>
        <tissue evidence="1">Young leaves</tissue>
    </source>
</reference>
<dbReference type="Proteomes" id="UP000236291">
    <property type="component" value="Unassembled WGS sequence"/>
</dbReference>
<reference evidence="1 3" key="2">
    <citation type="journal article" date="2017" name="Front. Plant Sci.">
        <title>Gene Classification and Mining of Molecular Markers Useful in Red Clover (Trifolium pratense) Breeding.</title>
        <authorList>
            <person name="Istvanek J."/>
            <person name="Dluhosova J."/>
            <person name="Dluhos P."/>
            <person name="Patkova L."/>
            <person name="Nedelnik J."/>
            <person name="Repkova J."/>
        </authorList>
    </citation>
    <scope>NUCLEOTIDE SEQUENCE [LARGE SCALE GENOMIC DNA]</scope>
    <source>
        <strain evidence="3">cv. Tatra</strain>
        <tissue evidence="1">Young leaves</tissue>
    </source>
</reference>
<gene>
    <name evidence="1" type="ORF">L195_g003721</name>
    <name evidence="2" type="ORF">L195_g006778</name>
</gene>
<dbReference type="AlphaFoldDB" id="A0A2K3NW41"/>
<dbReference type="EMBL" id="ASHM01003661">
    <property type="protein sequence ID" value="PNY10208.1"/>
    <property type="molecule type" value="Genomic_DNA"/>
</dbReference>
<name>A0A2K3NW41_TRIPR</name>